<feature type="region of interest" description="Disordered" evidence="1">
    <location>
        <begin position="1"/>
        <end position="144"/>
    </location>
</feature>
<evidence type="ECO:0000256" key="1">
    <source>
        <dbReference type="SAM" id="MobiDB-lite"/>
    </source>
</evidence>
<dbReference type="EMBL" id="JFBX01000893">
    <property type="protein sequence ID" value="KXH25819.1"/>
    <property type="molecule type" value="Genomic_DNA"/>
</dbReference>
<accession>A0A135RQJ4</accession>
<feature type="compositionally biased region" description="Basic and acidic residues" evidence="1">
    <location>
        <begin position="1"/>
        <end position="14"/>
    </location>
</feature>
<comment type="caution">
    <text evidence="2">The sequence shown here is derived from an EMBL/GenBank/DDBJ whole genome shotgun (WGS) entry which is preliminary data.</text>
</comment>
<protein>
    <submittedName>
        <fullName evidence="2">Uncharacterized protein</fullName>
    </submittedName>
</protein>
<name>A0A135RQJ4_9PEZI</name>
<gene>
    <name evidence="2" type="ORF">CSIM01_07250</name>
</gene>
<feature type="compositionally biased region" description="Polar residues" evidence="1">
    <location>
        <begin position="112"/>
        <end position="134"/>
    </location>
</feature>
<dbReference type="AlphaFoldDB" id="A0A135RQJ4"/>
<proteinExistence type="predicted"/>
<feature type="compositionally biased region" description="Polar residues" evidence="1">
    <location>
        <begin position="76"/>
        <end position="99"/>
    </location>
</feature>
<feature type="compositionally biased region" description="Polar residues" evidence="1">
    <location>
        <begin position="397"/>
        <end position="411"/>
    </location>
</feature>
<sequence>MRGNLRADGRYERVQRKRSLILAESRKPKDDNGLLLSGKDATVTGVSNSKADPKAQGKYRTVSNNNPVQHRLHSAPSPSSTSGLKHQNYKTNPSSATSSNKKRYKGKPEGISKTQASKRPSSLTPALGNPTSRSLEPENIANQDKRLVLNPIPSSHDGYDSTSREVLPAWEPAQPRHPPPYINFSLALPYQDPSSWTPAIQLHRGVLSLEICQQDSTNPYMPVDTVYDSSCSGTIITYSAALRIGLFVFPKPPSGFENIRTPHGYFYPEMFVKVSAQVCWPKRISCGIWNIAVVPDDFKRPEGAELIVGAKTIEVMKTAGVDEGLFDAVDVQQKRLCVYPWSHSGPFYNEKGELCSLAKRVFRLMEVVPGSISSTGPLQHVGDPNFLCPDPYPPDQFSASSTHSGVQSYPSTEVAPKTVTSKTSFSAGPPNQLPEHGMQGRGVSPGHDVSSFNASAKGKEKETYGDPFGHVDSSLAQNGCSIDPRQATLGNRSAYHGSSDTSFRSGGLQPGLQSSPGSLSGSVMTIEPSLPVFRKSSAFSVACAGDTFAGQPWPGDCDEGQQPD</sequence>
<organism evidence="2 3">
    <name type="scientific">Colletotrichum simmondsii</name>
    <dbReference type="NCBI Taxonomy" id="703756"/>
    <lineage>
        <taxon>Eukaryota</taxon>
        <taxon>Fungi</taxon>
        <taxon>Dikarya</taxon>
        <taxon>Ascomycota</taxon>
        <taxon>Pezizomycotina</taxon>
        <taxon>Sordariomycetes</taxon>
        <taxon>Hypocreomycetidae</taxon>
        <taxon>Glomerellales</taxon>
        <taxon>Glomerellaceae</taxon>
        <taxon>Colletotrichum</taxon>
        <taxon>Colletotrichum acutatum species complex</taxon>
    </lineage>
</organism>
<evidence type="ECO:0000313" key="2">
    <source>
        <dbReference type="EMBL" id="KXH25819.1"/>
    </source>
</evidence>
<feature type="compositionally biased region" description="Polar residues" evidence="1">
    <location>
        <begin position="488"/>
        <end position="504"/>
    </location>
</feature>
<evidence type="ECO:0000313" key="3">
    <source>
        <dbReference type="Proteomes" id="UP000070328"/>
    </source>
</evidence>
<feature type="compositionally biased region" description="Low complexity" evidence="1">
    <location>
        <begin position="505"/>
        <end position="520"/>
    </location>
</feature>
<keyword evidence="3" id="KW-1185">Reference proteome</keyword>
<feature type="region of interest" description="Disordered" evidence="1">
    <location>
        <begin position="384"/>
        <end position="520"/>
    </location>
</feature>
<reference evidence="2 3" key="1">
    <citation type="submission" date="2014-02" db="EMBL/GenBank/DDBJ databases">
        <title>The genome sequence of Colletotrichum simmondsii CBS122122.</title>
        <authorList>
            <person name="Baroncelli R."/>
            <person name="Thon M.R."/>
        </authorList>
    </citation>
    <scope>NUCLEOTIDE SEQUENCE [LARGE SCALE GENOMIC DNA]</scope>
    <source>
        <strain evidence="2 3">CBS122122</strain>
    </source>
</reference>
<dbReference type="Proteomes" id="UP000070328">
    <property type="component" value="Unassembled WGS sequence"/>
</dbReference>